<comment type="caution">
    <text evidence="1">The sequence shown here is derived from an EMBL/GenBank/DDBJ whole genome shotgun (WGS) entry which is preliminary data.</text>
</comment>
<evidence type="ECO:0000313" key="1">
    <source>
        <dbReference type="EMBL" id="MBP1294454.1"/>
    </source>
</evidence>
<accession>A0A8I1Y4H4</accession>
<dbReference type="AlphaFoldDB" id="A0A8I1Y4H4"/>
<protein>
    <submittedName>
        <fullName evidence="1">Uncharacterized protein</fullName>
    </submittedName>
</protein>
<reference evidence="1" key="1">
    <citation type="submission" date="2021-02" db="EMBL/GenBank/DDBJ databases">
        <title>Genomic Encyclopedia of Type Strains, Phase IV (KMG-V): Genome sequencing to study the core and pangenomes of soil and plant-associated prokaryotes.</title>
        <authorList>
            <person name="Whitman W."/>
        </authorList>
    </citation>
    <scope>NUCLEOTIDE SEQUENCE</scope>
    <source>
        <strain evidence="1">USDA 406</strain>
    </source>
</reference>
<dbReference type="Proteomes" id="UP000673383">
    <property type="component" value="Unassembled WGS sequence"/>
</dbReference>
<dbReference type="RefSeq" id="WP_209944362.1">
    <property type="nucleotide sequence ID" value="NZ_JAFICZ010000001.1"/>
</dbReference>
<name>A0A8I1Y4H4_BRAEL</name>
<proteinExistence type="predicted"/>
<dbReference type="EMBL" id="JAFICZ010000001">
    <property type="protein sequence ID" value="MBP1294454.1"/>
    <property type="molecule type" value="Genomic_DNA"/>
</dbReference>
<evidence type="ECO:0000313" key="2">
    <source>
        <dbReference type="Proteomes" id="UP000673383"/>
    </source>
</evidence>
<sequence>MVDAPLPSCSPRGITFSFLAAELMAAMFAGGSSPLFDDLAIDRDIPG</sequence>
<gene>
    <name evidence="1" type="ORF">JOH49_004207</name>
</gene>
<organism evidence="1 2">
    <name type="scientific">Bradyrhizobium elkanii</name>
    <dbReference type="NCBI Taxonomy" id="29448"/>
    <lineage>
        <taxon>Bacteria</taxon>
        <taxon>Pseudomonadati</taxon>
        <taxon>Pseudomonadota</taxon>
        <taxon>Alphaproteobacteria</taxon>
        <taxon>Hyphomicrobiales</taxon>
        <taxon>Nitrobacteraceae</taxon>
        <taxon>Bradyrhizobium</taxon>
    </lineage>
</organism>